<feature type="domain" description="DM2" evidence="6">
    <location>
        <begin position="109"/>
        <end position="185"/>
    </location>
</feature>
<evidence type="ECO:0000256" key="1">
    <source>
        <dbReference type="ARBA" id="ARBA00004123"/>
    </source>
</evidence>
<dbReference type="InterPro" id="IPR019835">
    <property type="entry name" value="SWIB_domain"/>
</dbReference>
<evidence type="ECO:0000256" key="4">
    <source>
        <dbReference type="ARBA" id="ARBA00023242"/>
    </source>
</evidence>
<keyword evidence="2" id="KW-0805">Transcription regulation</keyword>
<evidence type="ECO:0000256" key="2">
    <source>
        <dbReference type="ARBA" id="ARBA00023015"/>
    </source>
</evidence>
<dbReference type="AlphaFoldDB" id="A0A1G4MBX3"/>
<dbReference type="SUPFAM" id="SSF47592">
    <property type="entry name" value="SWIB/MDM2 domain"/>
    <property type="match status" value="1"/>
</dbReference>
<evidence type="ECO:0000256" key="3">
    <source>
        <dbReference type="ARBA" id="ARBA00023163"/>
    </source>
</evidence>
<dbReference type="InterPro" id="IPR014876">
    <property type="entry name" value="DEK_C"/>
</dbReference>
<feature type="compositionally biased region" description="Polar residues" evidence="5">
    <location>
        <begin position="104"/>
        <end position="113"/>
    </location>
</feature>
<dbReference type="Pfam" id="PF02201">
    <property type="entry name" value="SWIB"/>
    <property type="match status" value="1"/>
</dbReference>
<protein>
    <submittedName>
        <fullName evidence="8">LAFE_0D06788g1_1</fullName>
    </submittedName>
</protein>
<feature type="region of interest" description="Disordered" evidence="5">
    <location>
        <begin position="78"/>
        <end position="113"/>
    </location>
</feature>
<keyword evidence="4" id="KW-0539">Nucleus</keyword>
<dbReference type="OrthoDB" id="10251073at2759"/>
<evidence type="ECO:0000259" key="7">
    <source>
        <dbReference type="PROSITE" id="PS51998"/>
    </source>
</evidence>
<evidence type="ECO:0000259" key="6">
    <source>
        <dbReference type="PROSITE" id="PS51925"/>
    </source>
</evidence>
<proteinExistence type="predicted"/>
<feature type="domain" description="DEK-C" evidence="7">
    <location>
        <begin position="1"/>
        <end position="53"/>
    </location>
</feature>
<dbReference type="InterPro" id="IPR036885">
    <property type="entry name" value="SWIB_MDM2_dom_sf"/>
</dbReference>
<gene>
    <name evidence="8" type="ORF">LAFE_0D06788G</name>
</gene>
<name>A0A1G4MBX3_LACFM</name>
<dbReference type="Proteomes" id="UP000190831">
    <property type="component" value="Chromosome D"/>
</dbReference>
<organism evidence="8 9">
    <name type="scientific">Lachancea fermentati</name>
    <name type="common">Zygosaccharomyces fermentati</name>
    <dbReference type="NCBI Taxonomy" id="4955"/>
    <lineage>
        <taxon>Eukaryota</taxon>
        <taxon>Fungi</taxon>
        <taxon>Dikarya</taxon>
        <taxon>Ascomycota</taxon>
        <taxon>Saccharomycotina</taxon>
        <taxon>Saccharomycetes</taxon>
        <taxon>Saccharomycetales</taxon>
        <taxon>Saccharomycetaceae</taxon>
        <taxon>Lachancea</taxon>
    </lineage>
</organism>
<dbReference type="PROSITE" id="PS51925">
    <property type="entry name" value="SWIB_MDM2"/>
    <property type="match status" value="1"/>
</dbReference>
<feature type="region of interest" description="Disordered" evidence="5">
    <location>
        <begin position="189"/>
        <end position="224"/>
    </location>
</feature>
<dbReference type="OMA" id="KVWQYIR"/>
<dbReference type="PROSITE" id="PS51998">
    <property type="entry name" value="DEK_C"/>
    <property type="match status" value="1"/>
</dbReference>
<dbReference type="PANTHER" id="PTHR13844">
    <property type="entry name" value="SWI/SNF-RELATED MATRIX-ASSOCIATED ACTIN-DEPENDENT REGULATOR OF CHROMATIN SUBFAMILY D"/>
    <property type="match status" value="1"/>
</dbReference>
<dbReference type="FunFam" id="1.10.245.10:FF:000004">
    <property type="entry name" value="Upstream activation factor subunit"/>
    <property type="match status" value="1"/>
</dbReference>
<dbReference type="SMART" id="SM00151">
    <property type="entry name" value="SWIB"/>
    <property type="match status" value="1"/>
</dbReference>
<evidence type="ECO:0000256" key="5">
    <source>
        <dbReference type="SAM" id="MobiDB-lite"/>
    </source>
</evidence>
<dbReference type="Pfam" id="PF08766">
    <property type="entry name" value="DEK_C"/>
    <property type="match status" value="1"/>
</dbReference>
<feature type="compositionally biased region" description="Basic and acidic residues" evidence="5">
    <location>
        <begin position="197"/>
        <end position="208"/>
    </location>
</feature>
<feature type="compositionally biased region" description="Basic residues" evidence="5">
    <location>
        <begin position="85"/>
        <end position="101"/>
    </location>
</feature>
<dbReference type="CDD" id="cd10567">
    <property type="entry name" value="SWIB-MDM2_like"/>
    <property type="match status" value="1"/>
</dbReference>
<dbReference type="Gene3D" id="1.10.245.10">
    <property type="entry name" value="SWIB/MDM2 domain"/>
    <property type="match status" value="1"/>
</dbReference>
<evidence type="ECO:0000313" key="8">
    <source>
        <dbReference type="EMBL" id="SCW01177.1"/>
    </source>
</evidence>
<evidence type="ECO:0000313" key="9">
    <source>
        <dbReference type="Proteomes" id="UP000190831"/>
    </source>
</evidence>
<reference evidence="8 9" key="1">
    <citation type="submission" date="2016-03" db="EMBL/GenBank/DDBJ databases">
        <authorList>
            <person name="Devillers H."/>
        </authorList>
    </citation>
    <scope>NUCLEOTIDE SEQUENCE [LARGE SCALE GENOMIC DNA]</scope>
    <source>
        <strain evidence="8">CBS 6772</strain>
    </source>
</reference>
<sequence length="224" mass="25604">MDEYIPMIDAILSVSNPDEVSAKRIRKAIQELFAVDLEPQRKKVNALIVERFNALQDEKVNMTNEQLTKSDADLAAEIQKDKTSSKRSKNKPAKIQKKKRKVSENGNGINTRKVNLSEPLRDFLGEAELARTQVVKKVWDYIKENELQNPEDRREILCDDRMKPIFGDKMTMFSLNKILSKHLFNPEKMTSSNINEKNNESEHNKDTEESSIPPDSVSDAVSGE</sequence>
<dbReference type="GO" id="GO:0001181">
    <property type="term" value="F:RNA polymerase I general transcription initiation factor activity"/>
    <property type="evidence" value="ECO:0007669"/>
    <property type="project" value="UniProtKB-ARBA"/>
</dbReference>
<comment type="subcellular location">
    <subcellularLocation>
        <location evidence="1">Nucleus</location>
    </subcellularLocation>
</comment>
<keyword evidence="9" id="KW-1185">Reference proteome</keyword>
<dbReference type="STRING" id="4955.A0A1G4MBX3"/>
<accession>A0A1G4MBX3</accession>
<dbReference type="EMBL" id="LT598492">
    <property type="protein sequence ID" value="SCW01177.1"/>
    <property type="molecule type" value="Genomic_DNA"/>
</dbReference>
<dbReference type="InterPro" id="IPR003121">
    <property type="entry name" value="SWIB_MDM2_domain"/>
</dbReference>
<keyword evidence="3" id="KW-0804">Transcription</keyword>
<dbReference type="GO" id="GO:0000500">
    <property type="term" value="C:RNA polymerase I upstream activating factor complex"/>
    <property type="evidence" value="ECO:0007669"/>
    <property type="project" value="UniProtKB-ARBA"/>
</dbReference>